<accession>A0ABU9U250</accession>
<keyword evidence="2" id="KW-0328">Glycosyltransferase</keyword>
<reference evidence="2 3" key="1">
    <citation type="submission" date="2024-03" db="EMBL/GenBank/DDBJ databases">
        <title>Community enrichment and isolation of bacterial strains for fucoidan degradation.</title>
        <authorList>
            <person name="Sichert A."/>
        </authorList>
    </citation>
    <scope>NUCLEOTIDE SEQUENCE [LARGE SCALE GENOMIC DNA]</scope>
    <source>
        <strain evidence="2 3">AS81</strain>
    </source>
</reference>
<dbReference type="Gene3D" id="3.90.550.10">
    <property type="entry name" value="Spore Coat Polysaccharide Biosynthesis Protein SpsA, Chain A"/>
    <property type="match status" value="1"/>
</dbReference>
<dbReference type="GO" id="GO:0016757">
    <property type="term" value="F:glycosyltransferase activity"/>
    <property type="evidence" value="ECO:0007669"/>
    <property type="project" value="UniProtKB-KW"/>
</dbReference>
<proteinExistence type="predicted"/>
<evidence type="ECO:0000259" key="1">
    <source>
        <dbReference type="Pfam" id="PF00535"/>
    </source>
</evidence>
<dbReference type="Proteomes" id="UP001388366">
    <property type="component" value="Unassembled WGS sequence"/>
</dbReference>
<organism evidence="2 3">
    <name type="scientific">Pseudoalteromonas neustonica</name>
    <dbReference type="NCBI Taxonomy" id="1840331"/>
    <lineage>
        <taxon>Bacteria</taxon>
        <taxon>Pseudomonadati</taxon>
        <taxon>Pseudomonadota</taxon>
        <taxon>Gammaproteobacteria</taxon>
        <taxon>Alteromonadales</taxon>
        <taxon>Pseudoalteromonadaceae</taxon>
        <taxon>Pseudoalteromonas</taxon>
    </lineage>
</organism>
<dbReference type="CDD" id="cd04186">
    <property type="entry name" value="GT_2_like_c"/>
    <property type="match status" value="1"/>
</dbReference>
<gene>
    <name evidence="2" type="ORF">WNY63_07100</name>
</gene>
<dbReference type="PANTHER" id="PTHR43179:SF7">
    <property type="entry name" value="RHAMNOSYLTRANSFERASE WBBL"/>
    <property type="match status" value="1"/>
</dbReference>
<protein>
    <submittedName>
        <fullName evidence="2">Glycosyltransferase family 2 protein</fullName>
        <ecNumber evidence="2">2.4.-.-</ecNumber>
    </submittedName>
</protein>
<dbReference type="InterPro" id="IPR001173">
    <property type="entry name" value="Glyco_trans_2-like"/>
</dbReference>
<dbReference type="SUPFAM" id="SSF53448">
    <property type="entry name" value="Nucleotide-diphospho-sugar transferases"/>
    <property type="match status" value="1"/>
</dbReference>
<dbReference type="RefSeq" id="WP_342883632.1">
    <property type="nucleotide sequence ID" value="NZ_JBBMQU010000009.1"/>
</dbReference>
<evidence type="ECO:0000313" key="3">
    <source>
        <dbReference type="Proteomes" id="UP001388366"/>
    </source>
</evidence>
<dbReference type="InterPro" id="IPR029044">
    <property type="entry name" value="Nucleotide-diphossugar_trans"/>
</dbReference>
<comment type="caution">
    <text evidence="2">The sequence shown here is derived from an EMBL/GenBank/DDBJ whole genome shotgun (WGS) entry which is preliminary data.</text>
</comment>
<feature type="domain" description="Glycosyltransferase 2-like" evidence="1">
    <location>
        <begin position="5"/>
        <end position="142"/>
    </location>
</feature>
<dbReference type="Pfam" id="PF00535">
    <property type="entry name" value="Glycos_transf_2"/>
    <property type="match status" value="1"/>
</dbReference>
<dbReference type="PANTHER" id="PTHR43179">
    <property type="entry name" value="RHAMNOSYLTRANSFERASE WBBL"/>
    <property type="match status" value="1"/>
</dbReference>
<keyword evidence="3" id="KW-1185">Reference proteome</keyword>
<dbReference type="EMBL" id="JBBMQU010000009">
    <property type="protein sequence ID" value="MEM5550491.1"/>
    <property type="molecule type" value="Genomic_DNA"/>
</dbReference>
<keyword evidence="2" id="KW-0808">Transferase</keyword>
<name>A0ABU9U250_9GAMM</name>
<dbReference type="EC" id="2.4.-.-" evidence="2"/>
<sequence>MDKITIVIVCYNCGEDIFNAITDIKNGYYENNHLQIIVVDNDSHDDSVALLRNIEGFDLKIIESKNNLGFGSGCNLALPHIKANKTLFLNPDVRLNETSITSLVDFSNSHPNAKVWGGQTINPQGQIDGQNAWREPSLRGVLSWSFFGDILLKKLSRRIPDAYTTDEINRLPYVDSISGCFLLMDTDLLKELNGFDERFFMYSEEVDLCRRARKLGAKPMSTSQAVIVHEGSKTITSQNKLNFLYHSKLKYCKKYWNPLSYSIARLSLFCGAVLRAFAYSLLSFQKLNRAEAKVWWMFCRQQLKWEI</sequence>
<evidence type="ECO:0000313" key="2">
    <source>
        <dbReference type="EMBL" id="MEM5550491.1"/>
    </source>
</evidence>